<dbReference type="PANTHER" id="PTHR12684:SF2">
    <property type="entry name" value="TRNA 2'-PHOSPHOTRANSFERASE 1"/>
    <property type="match status" value="1"/>
</dbReference>
<comment type="catalytic activity">
    <reaction evidence="6">
        <text>2'-phospho-[ligated tRNA] + NAD(+) = mature tRNA + ADP-alpha-D-ribose 1'',2''-cyclic phosphate + nicotinamide</text>
        <dbReference type="Rhea" id="RHEA:23324"/>
        <dbReference type="Rhea" id="RHEA-COMP:11106"/>
        <dbReference type="Rhea" id="RHEA-COMP:11107"/>
        <dbReference type="ChEBI" id="CHEBI:17154"/>
        <dbReference type="ChEBI" id="CHEBI:57540"/>
        <dbReference type="ChEBI" id="CHEBI:76596"/>
        <dbReference type="ChEBI" id="CHEBI:82883"/>
        <dbReference type="ChEBI" id="CHEBI:85027"/>
        <dbReference type="EC" id="2.7.1.160"/>
    </reaction>
</comment>
<dbReference type="GO" id="GO:0006388">
    <property type="term" value="P:tRNA splicing, via endonucleolytic cleavage and ligation"/>
    <property type="evidence" value="ECO:0007669"/>
    <property type="project" value="TreeGrafter"/>
</dbReference>
<dbReference type="FunCoup" id="A0A3N4LIV2">
    <property type="interactions" value="223"/>
</dbReference>
<reference evidence="8 9" key="1">
    <citation type="journal article" date="2018" name="Nat. Ecol. Evol.">
        <title>Pezizomycetes genomes reveal the molecular basis of ectomycorrhizal truffle lifestyle.</title>
        <authorList>
            <person name="Murat C."/>
            <person name="Payen T."/>
            <person name="Noel B."/>
            <person name="Kuo A."/>
            <person name="Morin E."/>
            <person name="Chen J."/>
            <person name="Kohler A."/>
            <person name="Krizsan K."/>
            <person name="Balestrini R."/>
            <person name="Da Silva C."/>
            <person name="Montanini B."/>
            <person name="Hainaut M."/>
            <person name="Levati E."/>
            <person name="Barry K.W."/>
            <person name="Belfiori B."/>
            <person name="Cichocki N."/>
            <person name="Clum A."/>
            <person name="Dockter R.B."/>
            <person name="Fauchery L."/>
            <person name="Guy J."/>
            <person name="Iotti M."/>
            <person name="Le Tacon F."/>
            <person name="Lindquist E.A."/>
            <person name="Lipzen A."/>
            <person name="Malagnac F."/>
            <person name="Mello A."/>
            <person name="Molinier V."/>
            <person name="Miyauchi S."/>
            <person name="Poulain J."/>
            <person name="Riccioni C."/>
            <person name="Rubini A."/>
            <person name="Sitrit Y."/>
            <person name="Splivallo R."/>
            <person name="Traeger S."/>
            <person name="Wang M."/>
            <person name="Zifcakova L."/>
            <person name="Wipf D."/>
            <person name="Zambonelli A."/>
            <person name="Paolocci F."/>
            <person name="Nowrousian M."/>
            <person name="Ottonello S."/>
            <person name="Baldrian P."/>
            <person name="Spatafora J.W."/>
            <person name="Henrissat B."/>
            <person name="Nagy L.G."/>
            <person name="Aury J.M."/>
            <person name="Wincker P."/>
            <person name="Grigoriev I.V."/>
            <person name="Bonfante P."/>
            <person name="Martin F.M."/>
        </authorList>
    </citation>
    <scope>NUCLEOTIDE SEQUENCE [LARGE SCALE GENOMIC DNA]</scope>
    <source>
        <strain evidence="8 9">ATCC MYA-4762</strain>
    </source>
</reference>
<dbReference type="STRING" id="1051890.A0A3N4LIV2"/>
<feature type="compositionally biased region" description="Gly residues" evidence="7">
    <location>
        <begin position="308"/>
        <end position="320"/>
    </location>
</feature>
<evidence type="ECO:0000256" key="3">
    <source>
        <dbReference type="ARBA" id="ARBA00012007"/>
    </source>
</evidence>
<dbReference type="SUPFAM" id="SSF56399">
    <property type="entry name" value="ADP-ribosylation"/>
    <property type="match status" value="1"/>
</dbReference>
<dbReference type="Proteomes" id="UP000267821">
    <property type="component" value="Unassembled WGS sequence"/>
</dbReference>
<dbReference type="EMBL" id="ML121549">
    <property type="protein sequence ID" value="RPB22823.1"/>
    <property type="molecule type" value="Genomic_DNA"/>
</dbReference>
<feature type="region of interest" description="Disordered" evidence="7">
    <location>
        <begin position="1"/>
        <end position="25"/>
    </location>
</feature>
<name>A0A3N4LIV2_9PEZI</name>
<accession>A0A3N4LIV2</accession>
<comment type="similarity">
    <text evidence="2">Belongs to the KptA/TPT1 family.</text>
</comment>
<dbReference type="InParanoid" id="A0A3N4LIV2"/>
<evidence type="ECO:0000313" key="8">
    <source>
        <dbReference type="EMBL" id="RPB22823.1"/>
    </source>
</evidence>
<dbReference type="GO" id="GO:0000215">
    <property type="term" value="F:tRNA 2'-phosphotransferase activity"/>
    <property type="evidence" value="ECO:0007669"/>
    <property type="project" value="UniProtKB-EC"/>
</dbReference>
<dbReference type="OrthoDB" id="419694at2759"/>
<feature type="region of interest" description="Disordered" evidence="7">
    <location>
        <begin position="96"/>
        <end position="130"/>
    </location>
</feature>
<evidence type="ECO:0000256" key="5">
    <source>
        <dbReference type="ARBA" id="ARBA00023027"/>
    </source>
</evidence>
<dbReference type="EC" id="2.7.1.160" evidence="3"/>
<dbReference type="Gene3D" id="1.10.10.970">
    <property type="entry name" value="RNA 2'-phosphotransferase, Tpt1/KptA family, N-terminal domain"/>
    <property type="match status" value="1"/>
</dbReference>
<dbReference type="InterPro" id="IPR002745">
    <property type="entry name" value="Ptrans_KptA/Tpt1"/>
</dbReference>
<protein>
    <recommendedName>
        <fullName evidence="3">2'-phosphotransferase</fullName>
        <ecNumber evidence="3">2.7.1.160</ecNumber>
    </recommendedName>
</protein>
<evidence type="ECO:0000256" key="4">
    <source>
        <dbReference type="ARBA" id="ARBA00022679"/>
    </source>
</evidence>
<evidence type="ECO:0000256" key="7">
    <source>
        <dbReference type="SAM" id="MobiDB-lite"/>
    </source>
</evidence>
<evidence type="ECO:0000256" key="6">
    <source>
        <dbReference type="ARBA" id="ARBA00047949"/>
    </source>
</evidence>
<gene>
    <name evidence="8" type="ORF">L211DRAFT_788112</name>
</gene>
<dbReference type="Gene3D" id="3.20.170.30">
    <property type="match status" value="1"/>
</dbReference>
<dbReference type="AlphaFoldDB" id="A0A3N4LIV2"/>
<keyword evidence="4" id="KW-0808">Transferase</keyword>
<evidence type="ECO:0000313" key="9">
    <source>
        <dbReference type="Proteomes" id="UP000267821"/>
    </source>
</evidence>
<organism evidence="8 9">
    <name type="scientific">Terfezia boudieri ATCC MYA-4762</name>
    <dbReference type="NCBI Taxonomy" id="1051890"/>
    <lineage>
        <taxon>Eukaryota</taxon>
        <taxon>Fungi</taxon>
        <taxon>Dikarya</taxon>
        <taxon>Ascomycota</taxon>
        <taxon>Pezizomycotina</taxon>
        <taxon>Pezizomycetes</taxon>
        <taxon>Pezizales</taxon>
        <taxon>Pezizaceae</taxon>
        <taxon>Terfezia</taxon>
    </lineage>
</organism>
<feature type="compositionally biased region" description="Basic and acidic residues" evidence="7">
    <location>
        <begin position="1"/>
        <end position="16"/>
    </location>
</feature>
<sequence>MPRDNKGGRGRRDEGPRGGGQGGDVVISKALSFTLRHGAIKEGLPIQPDGYANVQDLLDMPKFRRLNLTLDTLRRLVQESDKQRYQLATIDSEGNPVPIPLKKNIESVGTSTTTTSPSNSTTTTTSSLSLNPSFTNTPSSYLIRATQGHSIPLSSTNLQLTPITTTDLPPHCIHGTFYPFLDLILASGGLKAMGRNHIHFAPNLPQSSTVISGMRRDAQLLFYIDLPKALAAGIPFWRSENEVILSEGDAKKGGLLGMEYVEKIVDIGSAGLGVIWEQGNGMVKELPEKLRNIGVPRGKERVIKHMSGRGGGRGGRGQSGGSRVESQDGEGRA</sequence>
<comment type="function">
    <text evidence="1">Catalyzes the last step of tRNA splicing, the transfer of the splice junction 2'-phosphate from ligated tRNA to NAD to produce ADP-ribose 1''-2'' cyclic phosphate.</text>
</comment>
<dbReference type="Pfam" id="PF01885">
    <property type="entry name" value="PTS_2-RNA"/>
    <property type="match status" value="1"/>
</dbReference>
<feature type="region of interest" description="Disordered" evidence="7">
    <location>
        <begin position="303"/>
        <end position="333"/>
    </location>
</feature>
<dbReference type="PANTHER" id="PTHR12684">
    <property type="entry name" value="PUTATIVE PHOSPHOTRANSFERASE"/>
    <property type="match status" value="1"/>
</dbReference>
<evidence type="ECO:0000256" key="2">
    <source>
        <dbReference type="ARBA" id="ARBA00009836"/>
    </source>
</evidence>
<dbReference type="InterPro" id="IPR042080">
    <property type="entry name" value="RNA_2'-PTrans_N"/>
</dbReference>
<evidence type="ECO:0000256" key="1">
    <source>
        <dbReference type="ARBA" id="ARBA00003343"/>
    </source>
</evidence>
<keyword evidence="5" id="KW-0520">NAD</keyword>
<feature type="compositionally biased region" description="Low complexity" evidence="7">
    <location>
        <begin position="110"/>
        <end position="130"/>
    </location>
</feature>
<keyword evidence="9" id="KW-1185">Reference proteome</keyword>
<dbReference type="InterPro" id="IPR042081">
    <property type="entry name" value="RNA_2'-PTrans_C"/>
</dbReference>
<proteinExistence type="inferred from homology"/>